<dbReference type="Proteomes" id="UP001620295">
    <property type="component" value="Unassembled WGS sequence"/>
</dbReference>
<reference evidence="1 2" key="1">
    <citation type="submission" date="2024-11" db="EMBL/GenBank/DDBJ databases">
        <title>The Natural Products Discovery Center: Release of the First 8490 Sequenced Strains for Exploring Actinobacteria Biosynthetic Diversity.</title>
        <authorList>
            <person name="Kalkreuter E."/>
            <person name="Kautsar S.A."/>
            <person name="Yang D."/>
            <person name="Bader C.D."/>
            <person name="Teijaro C.N."/>
            <person name="Fluegel L."/>
            <person name="Davis C.M."/>
            <person name="Simpson J.R."/>
            <person name="Lauterbach L."/>
            <person name="Steele A.D."/>
            <person name="Gui C."/>
            <person name="Meng S."/>
            <person name="Li G."/>
            <person name="Viehrig K."/>
            <person name="Ye F."/>
            <person name="Su P."/>
            <person name="Kiefer A.F."/>
            <person name="Nichols A."/>
            <person name="Cepeda A.J."/>
            <person name="Yan W."/>
            <person name="Fan B."/>
            <person name="Jiang Y."/>
            <person name="Adhikari A."/>
            <person name="Zheng C.-J."/>
            <person name="Schuster L."/>
            <person name="Cowan T.M."/>
            <person name="Smanski M.J."/>
            <person name="Chevrette M.G."/>
            <person name="De Carvalho L.P.S."/>
            <person name="Shen B."/>
        </authorList>
    </citation>
    <scope>NUCLEOTIDE SEQUENCE [LARGE SCALE GENOMIC DNA]</scope>
    <source>
        <strain evidence="1 2">NPDC020863</strain>
    </source>
</reference>
<comment type="caution">
    <text evidence="1">The sequence shown here is derived from an EMBL/GenBank/DDBJ whole genome shotgun (WGS) entry which is preliminary data.</text>
</comment>
<evidence type="ECO:0000313" key="2">
    <source>
        <dbReference type="Proteomes" id="UP001620295"/>
    </source>
</evidence>
<accession>A0ABW8LZK9</accession>
<dbReference type="RefSeq" id="WP_358705632.1">
    <property type="nucleotide sequence ID" value="NZ_JBFACG010000026.1"/>
</dbReference>
<proteinExistence type="predicted"/>
<dbReference type="EMBL" id="JBJDQH010000017">
    <property type="protein sequence ID" value="MFK4271355.1"/>
    <property type="molecule type" value="Genomic_DNA"/>
</dbReference>
<organism evidence="1 2">
    <name type="scientific">Streptomyces milbemycinicus</name>
    <dbReference type="NCBI Taxonomy" id="476552"/>
    <lineage>
        <taxon>Bacteria</taxon>
        <taxon>Bacillati</taxon>
        <taxon>Actinomycetota</taxon>
        <taxon>Actinomycetes</taxon>
        <taxon>Kitasatosporales</taxon>
        <taxon>Streptomycetaceae</taxon>
        <taxon>Streptomyces</taxon>
    </lineage>
</organism>
<keyword evidence="2" id="KW-1185">Reference proteome</keyword>
<sequence>MEDRTYPELLGIIDEFAGTLDPKEQVARLYDLMAPLHDRVAQESEEFSDEPVLTPADVVRELRQVAAGEPADVDAVYDHLTAMGLYYCEDQDPERHVVSQTAFAAAVWLRLLTGRELHATSLDDDEDLVPPFAPSAFTQIIDLLAWTRSGQTYTFWGDALTNPDFCDFPAAVRELGAIHMEITDSGRRKNG</sequence>
<name>A0ABW8LZK9_9ACTN</name>
<protein>
    <submittedName>
        <fullName evidence="1">Uncharacterized protein</fullName>
    </submittedName>
</protein>
<evidence type="ECO:0000313" key="1">
    <source>
        <dbReference type="EMBL" id="MFK4271355.1"/>
    </source>
</evidence>
<gene>
    <name evidence="1" type="ORF">ACI2L5_41510</name>
</gene>